<dbReference type="EMBL" id="CP065053">
    <property type="protein sequence ID" value="QPI49222.1"/>
    <property type="molecule type" value="Genomic_DNA"/>
</dbReference>
<proteinExistence type="predicted"/>
<evidence type="ECO:0000313" key="1">
    <source>
        <dbReference type="EMBL" id="QPI49222.1"/>
    </source>
</evidence>
<keyword evidence="2" id="KW-1185">Reference proteome</keyword>
<accession>A0AA48WCY4</accession>
<protein>
    <submittedName>
        <fullName evidence="1">Uncharacterized protein</fullName>
    </submittedName>
</protein>
<gene>
    <name evidence="1" type="ORF">IV454_27825</name>
</gene>
<dbReference type="RefSeq" id="WP_206088794.1">
    <property type="nucleotide sequence ID" value="NZ_CP065053.1"/>
</dbReference>
<sequence>MTQLTNWTIMRFFLGTFFLVCGLFGSSASADELSRAWKLDKTVEYFGDKQSIPANKFDSAQIVNNVIMLPGCTAKLEKTPYSYSRTFQSLLKEHVGKEAFNNYACYDPHGKKRYQLLETGKFQKL</sequence>
<reference evidence="1 2" key="1">
    <citation type="submission" date="2020-11" db="EMBL/GenBank/DDBJ databases">
        <authorList>
            <person name="Sun Q."/>
        </authorList>
    </citation>
    <scope>NUCLEOTIDE SEQUENCE [LARGE SCALE GENOMIC DNA]</scope>
    <source>
        <strain evidence="1 2">P8398</strain>
    </source>
</reference>
<dbReference type="Proteomes" id="UP000662888">
    <property type="component" value="Chromosome"/>
</dbReference>
<evidence type="ECO:0000313" key="2">
    <source>
        <dbReference type="Proteomes" id="UP000662888"/>
    </source>
</evidence>
<name>A0AA48WCY4_9BURK</name>
<organism evidence="1 2">
    <name type="scientific">Massilia antarctica</name>
    <dbReference type="NCBI Taxonomy" id="2765360"/>
    <lineage>
        <taxon>Bacteria</taxon>
        <taxon>Pseudomonadati</taxon>
        <taxon>Pseudomonadota</taxon>
        <taxon>Betaproteobacteria</taxon>
        <taxon>Burkholderiales</taxon>
        <taxon>Oxalobacteraceae</taxon>
        <taxon>Telluria group</taxon>
        <taxon>Massilia</taxon>
    </lineage>
</organism>